<evidence type="ECO:0000313" key="3">
    <source>
        <dbReference type="Proteomes" id="UP000654401"/>
    </source>
</evidence>
<gene>
    <name evidence="2" type="ORF">H8D24_01040</name>
</gene>
<feature type="transmembrane region" description="Helical" evidence="1">
    <location>
        <begin position="17"/>
        <end position="39"/>
    </location>
</feature>
<comment type="caution">
    <text evidence="2">The sequence shown here is derived from an EMBL/GenBank/DDBJ whole genome shotgun (WGS) entry which is preliminary data.</text>
</comment>
<reference evidence="2 3" key="1">
    <citation type="submission" date="2020-08" db="EMBL/GenBank/DDBJ databases">
        <title>Bridging the membrane lipid divide: bacteria of the FCB group superphylum have the potential to synthesize archaeal ether lipids.</title>
        <authorList>
            <person name="Villanueva L."/>
            <person name="Von Meijenfeldt F.A.B."/>
            <person name="Westbye A.B."/>
            <person name="Yadav S."/>
            <person name="Hopmans E.C."/>
            <person name="Dutilh B.E."/>
            <person name="Sinninghe Damste J.S."/>
        </authorList>
    </citation>
    <scope>NUCLEOTIDE SEQUENCE [LARGE SCALE GENOMIC DNA]</scope>
    <source>
        <strain evidence="2">NIOZ-UU100</strain>
    </source>
</reference>
<dbReference type="EMBL" id="JACNFK010000014">
    <property type="protein sequence ID" value="MBC8518980.1"/>
    <property type="molecule type" value="Genomic_DNA"/>
</dbReference>
<name>A0A8J6PAD7_9GAMM</name>
<evidence type="ECO:0000256" key="1">
    <source>
        <dbReference type="SAM" id="Phobius"/>
    </source>
</evidence>
<evidence type="ECO:0000313" key="2">
    <source>
        <dbReference type="EMBL" id="MBC8518980.1"/>
    </source>
</evidence>
<sequence length="110" mass="12487">MSNQENMYTDAFPIGKIFPFVVVVVVLMLSVSSAIEWYADEVSLPRYCENPEEALRYLKANLQDERPAGDGARRPYLIAAKLIFLVPRDGGESLDDYLDRVELEIRSRCG</sequence>
<keyword evidence="1" id="KW-1133">Transmembrane helix</keyword>
<keyword evidence="1" id="KW-0812">Transmembrane</keyword>
<accession>A0A8J6PAD7</accession>
<protein>
    <submittedName>
        <fullName evidence="2">Uncharacterized protein</fullName>
    </submittedName>
</protein>
<dbReference type="Proteomes" id="UP000654401">
    <property type="component" value="Unassembled WGS sequence"/>
</dbReference>
<dbReference type="AlphaFoldDB" id="A0A8J6PAD7"/>
<organism evidence="2 3">
    <name type="scientific">Candidatus Thiopontia autotrophica</name>
    <dbReference type="NCBI Taxonomy" id="2841688"/>
    <lineage>
        <taxon>Bacteria</taxon>
        <taxon>Pseudomonadati</taxon>
        <taxon>Pseudomonadota</taxon>
        <taxon>Gammaproteobacteria</taxon>
        <taxon>Candidatus Thiopontia</taxon>
    </lineage>
</organism>
<keyword evidence="1" id="KW-0472">Membrane</keyword>
<proteinExistence type="predicted"/>